<feature type="transmembrane region" description="Helical" evidence="1">
    <location>
        <begin position="7"/>
        <end position="25"/>
    </location>
</feature>
<evidence type="ECO:0000256" key="1">
    <source>
        <dbReference type="SAM" id="Phobius"/>
    </source>
</evidence>
<dbReference type="EMBL" id="SODO01000005">
    <property type="protein sequence ID" value="TDW59455.1"/>
    <property type="molecule type" value="Genomic_DNA"/>
</dbReference>
<reference evidence="2 3" key="1">
    <citation type="submission" date="2019-03" db="EMBL/GenBank/DDBJ databases">
        <title>Genomic Encyclopedia of Archaeal and Bacterial Type Strains, Phase II (KMG-II): from individual species to whole genera.</title>
        <authorList>
            <person name="Goeker M."/>
        </authorList>
    </citation>
    <scope>NUCLEOTIDE SEQUENCE [LARGE SCALE GENOMIC DNA]</scope>
    <source>
        <strain evidence="2 3">DSM 15594</strain>
    </source>
</reference>
<organism evidence="2 3">
    <name type="scientific">Oceanimonas baumannii</name>
    <dbReference type="NCBI Taxonomy" id="129578"/>
    <lineage>
        <taxon>Bacteria</taxon>
        <taxon>Pseudomonadati</taxon>
        <taxon>Pseudomonadota</taxon>
        <taxon>Gammaproteobacteria</taxon>
        <taxon>Aeromonadales</taxon>
        <taxon>Aeromonadaceae</taxon>
        <taxon>Oceanimonas</taxon>
    </lineage>
</organism>
<evidence type="ECO:0000313" key="2">
    <source>
        <dbReference type="EMBL" id="TDW59455.1"/>
    </source>
</evidence>
<dbReference type="RefSeq" id="WP_166670300.1">
    <property type="nucleotide sequence ID" value="NZ_NQJF01000006.1"/>
</dbReference>
<keyword evidence="1" id="KW-1133">Transmembrane helix</keyword>
<evidence type="ECO:0000313" key="3">
    <source>
        <dbReference type="Proteomes" id="UP000295058"/>
    </source>
</evidence>
<comment type="caution">
    <text evidence="2">The sequence shown here is derived from an EMBL/GenBank/DDBJ whole genome shotgun (WGS) entry which is preliminary data.</text>
</comment>
<sequence>MSQKIKWYLLMALLCSACYLTPYLLGMAFPYWSGLLMFWGGMVYQWAVNAGW</sequence>
<evidence type="ECO:0008006" key="4">
    <source>
        <dbReference type="Google" id="ProtNLM"/>
    </source>
</evidence>
<protein>
    <recommendedName>
        <fullName evidence="4">Lipoprotein</fullName>
    </recommendedName>
</protein>
<keyword evidence="1" id="KW-0472">Membrane</keyword>
<accession>A0ABY2EZJ2</accession>
<keyword evidence="1" id="KW-0812">Transmembrane</keyword>
<keyword evidence="3" id="KW-1185">Reference proteome</keyword>
<dbReference type="Proteomes" id="UP000295058">
    <property type="component" value="Unassembled WGS sequence"/>
</dbReference>
<proteinExistence type="predicted"/>
<name>A0ABY2EZJ2_9GAMM</name>
<gene>
    <name evidence="2" type="ORF">LY04_01706</name>
</gene>